<dbReference type="PANTHER" id="PTHR40254">
    <property type="entry name" value="BLR0577 PROTEIN"/>
    <property type="match status" value="1"/>
</dbReference>
<reference evidence="3 4" key="1">
    <citation type="submission" date="2023-03" db="EMBL/GenBank/DDBJ databases">
        <title>Paludisphaera mucosa sp. nov. a novel planctomycete from northern fen.</title>
        <authorList>
            <person name="Ivanova A."/>
        </authorList>
    </citation>
    <scope>NUCLEOTIDE SEQUENCE [LARGE SCALE GENOMIC DNA]</scope>
    <source>
        <strain evidence="3 4">Pla2</strain>
    </source>
</reference>
<feature type="domain" description="FAD-dependent urate hydroxylase HpyO/Asp monooxygenase CreE-like FAD/NAD(P)-binding" evidence="2">
    <location>
        <begin position="16"/>
        <end position="160"/>
    </location>
</feature>
<evidence type="ECO:0000256" key="1">
    <source>
        <dbReference type="SAM" id="MobiDB-lite"/>
    </source>
</evidence>
<dbReference type="SUPFAM" id="SSF51905">
    <property type="entry name" value="FAD/NAD(P)-binding domain"/>
    <property type="match status" value="1"/>
</dbReference>
<proteinExistence type="predicted"/>
<dbReference type="InterPro" id="IPR052189">
    <property type="entry name" value="L-asp_N-monooxygenase_NS-form"/>
</dbReference>
<gene>
    <name evidence="3" type="ORF">PZE19_04830</name>
</gene>
<evidence type="ECO:0000313" key="3">
    <source>
        <dbReference type="EMBL" id="MDG3003083.1"/>
    </source>
</evidence>
<organism evidence="3 4">
    <name type="scientific">Paludisphaera mucosa</name>
    <dbReference type="NCBI Taxonomy" id="3030827"/>
    <lineage>
        <taxon>Bacteria</taxon>
        <taxon>Pseudomonadati</taxon>
        <taxon>Planctomycetota</taxon>
        <taxon>Planctomycetia</taxon>
        <taxon>Isosphaerales</taxon>
        <taxon>Isosphaeraceae</taxon>
        <taxon>Paludisphaera</taxon>
    </lineage>
</organism>
<evidence type="ECO:0000259" key="2">
    <source>
        <dbReference type="Pfam" id="PF13454"/>
    </source>
</evidence>
<dbReference type="InterPro" id="IPR036188">
    <property type="entry name" value="FAD/NAD-bd_sf"/>
</dbReference>
<feature type="compositionally biased region" description="Basic residues" evidence="1">
    <location>
        <begin position="470"/>
        <end position="480"/>
    </location>
</feature>
<protein>
    <submittedName>
        <fullName evidence="3">FAD/NAD(P)-binding protein</fullName>
    </submittedName>
</protein>
<dbReference type="InterPro" id="IPR038732">
    <property type="entry name" value="HpyO/CreE_NAD-binding"/>
</dbReference>
<feature type="region of interest" description="Disordered" evidence="1">
    <location>
        <begin position="468"/>
        <end position="490"/>
    </location>
</feature>
<dbReference type="Proteomes" id="UP001216907">
    <property type="component" value="Unassembled WGS sequence"/>
</dbReference>
<dbReference type="RefSeq" id="WP_277859440.1">
    <property type="nucleotide sequence ID" value="NZ_JARRAG010000001.1"/>
</dbReference>
<dbReference type="PANTHER" id="PTHR40254:SF1">
    <property type="entry name" value="BLR0577 PROTEIN"/>
    <property type="match status" value="1"/>
</dbReference>
<dbReference type="Pfam" id="PF13454">
    <property type="entry name" value="NAD_binding_9"/>
    <property type="match status" value="1"/>
</dbReference>
<name>A0ABT6F667_9BACT</name>
<keyword evidence="4" id="KW-1185">Reference proteome</keyword>
<dbReference type="Gene3D" id="3.50.50.60">
    <property type="entry name" value="FAD/NAD(P)-binding domain"/>
    <property type="match status" value="1"/>
</dbReference>
<comment type="caution">
    <text evidence="3">The sequence shown here is derived from an EMBL/GenBank/DDBJ whole genome shotgun (WGS) entry which is preliminary data.</text>
</comment>
<sequence>MPSGSTSGLRDGSVGIVGGGFSGTMTALHILRHARSSVRVDLFERSHRVGPGVAYGTSSAEHLLNVPARMMSGWPDEPDHFANWLIARTPGAGPGVFAPRRLYGEYLAEMLQEAAATYPDRLRMHEGEIVDVREESDGLYLGDERGDEHRVDALVLATGNSRPRDPFPVPDELRLRSVYLGDPWACDPLAGLEADADVVLIGSGLTAVDVVVDAEARGFRGRIRAVSRHGLTPSPHAPALGPAASPFEGRELPRTARSLLRGFRDALERDPHGPANWRAVVDALRPQISELWRALDDAEKRRFVDRVGTYWEIHRHRVAPAVFQAVERAKSTGRFRVVAGRPVGIDGDRKGAALAVASRCSGAITMEASRVVNCTGPARDVRRHESALTQALLARGTAIPGTLGMGLATDEHGRLKRADGQAWDRGYAIGPLLKGSLWETTAVRELRQQAADLGRRLAERLDAPPARVVPRPHWKRMNRRSPRDVGSASD</sequence>
<accession>A0ABT6F667</accession>
<dbReference type="EMBL" id="JARRAG010000001">
    <property type="protein sequence ID" value="MDG3003083.1"/>
    <property type="molecule type" value="Genomic_DNA"/>
</dbReference>
<evidence type="ECO:0000313" key="4">
    <source>
        <dbReference type="Proteomes" id="UP001216907"/>
    </source>
</evidence>